<gene>
    <name evidence="1" type="ORF">TM448A01407_0016</name>
</gene>
<accession>A0A6H1ZQL3</accession>
<proteinExistence type="predicted"/>
<reference evidence="1" key="1">
    <citation type="submission" date="2020-03" db="EMBL/GenBank/DDBJ databases">
        <title>The deep terrestrial virosphere.</title>
        <authorList>
            <person name="Holmfeldt K."/>
            <person name="Nilsson E."/>
            <person name="Simone D."/>
            <person name="Lopez-Fernandez M."/>
            <person name="Wu X."/>
            <person name="de Brujin I."/>
            <person name="Lundin D."/>
            <person name="Andersson A."/>
            <person name="Bertilsson S."/>
            <person name="Dopson M."/>
        </authorList>
    </citation>
    <scope>NUCLEOTIDE SEQUENCE</scope>
    <source>
        <strain evidence="1">TM448A01407</strain>
    </source>
</reference>
<organism evidence="1">
    <name type="scientific">viral metagenome</name>
    <dbReference type="NCBI Taxonomy" id="1070528"/>
    <lineage>
        <taxon>unclassified sequences</taxon>
        <taxon>metagenomes</taxon>
        <taxon>organismal metagenomes</taxon>
    </lineage>
</organism>
<dbReference type="AlphaFoldDB" id="A0A6H1ZQL3"/>
<name>A0A6H1ZQL3_9ZZZZ</name>
<dbReference type="EMBL" id="MT144144">
    <property type="protein sequence ID" value="QJA49597.1"/>
    <property type="molecule type" value="Genomic_DNA"/>
</dbReference>
<evidence type="ECO:0000313" key="1">
    <source>
        <dbReference type="EMBL" id="QJA49597.1"/>
    </source>
</evidence>
<protein>
    <submittedName>
        <fullName evidence="1">Uncharacterized protein</fullName>
    </submittedName>
</protein>
<sequence length="63" mass="7643">MKKTKKIEVSAKLDKIKVWDFGMFPKHLADKVIKVDMDIWHDFIEARSRYEMIYEELKKVVEN</sequence>